<dbReference type="InterPro" id="IPR051824">
    <property type="entry name" value="LRR_Rcpt-Like_S/T_Kinase"/>
</dbReference>
<dbReference type="GO" id="GO:0005886">
    <property type="term" value="C:plasma membrane"/>
    <property type="evidence" value="ECO:0007669"/>
    <property type="project" value="TreeGrafter"/>
</dbReference>
<comment type="caution">
    <text evidence="2">The sequence shown here is derived from an EMBL/GenBank/DDBJ whole genome shotgun (WGS) entry which is preliminary data.</text>
</comment>
<dbReference type="AlphaFoldDB" id="A0AAV5MQE0"/>
<keyword evidence="3" id="KW-1185">Reference proteome</keyword>
<dbReference type="Proteomes" id="UP001054252">
    <property type="component" value="Unassembled WGS sequence"/>
</dbReference>
<dbReference type="Pfam" id="PF00560">
    <property type="entry name" value="LRR_1"/>
    <property type="match status" value="1"/>
</dbReference>
<evidence type="ECO:0000313" key="2">
    <source>
        <dbReference type="EMBL" id="GKV50797.1"/>
    </source>
</evidence>
<evidence type="ECO:0000256" key="1">
    <source>
        <dbReference type="ARBA" id="ARBA00004479"/>
    </source>
</evidence>
<dbReference type="PANTHER" id="PTHR48006:SF34">
    <property type="entry name" value="OS08G0203700 PROTEIN"/>
    <property type="match status" value="1"/>
</dbReference>
<dbReference type="PANTHER" id="PTHR48006">
    <property type="entry name" value="LEUCINE-RICH REPEAT-CONTAINING PROTEIN DDB_G0281931-RELATED"/>
    <property type="match status" value="1"/>
</dbReference>
<gene>
    <name evidence="2" type="ORF">SLEP1_g57491</name>
</gene>
<dbReference type="Gene3D" id="3.80.10.10">
    <property type="entry name" value="Ribonuclease Inhibitor"/>
    <property type="match status" value="1"/>
</dbReference>
<name>A0AAV5MQE0_9ROSI</name>
<dbReference type="InterPro" id="IPR001611">
    <property type="entry name" value="Leu-rich_rpt"/>
</dbReference>
<reference evidence="2 3" key="1">
    <citation type="journal article" date="2021" name="Commun. Biol.">
        <title>The genome of Shorea leprosula (Dipterocarpaceae) highlights the ecological relevance of drought in aseasonal tropical rainforests.</title>
        <authorList>
            <person name="Ng K.K.S."/>
            <person name="Kobayashi M.J."/>
            <person name="Fawcett J.A."/>
            <person name="Hatakeyama M."/>
            <person name="Paape T."/>
            <person name="Ng C.H."/>
            <person name="Ang C.C."/>
            <person name="Tnah L.H."/>
            <person name="Lee C.T."/>
            <person name="Nishiyama T."/>
            <person name="Sese J."/>
            <person name="O'Brien M.J."/>
            <person name="Copetti D."/>
            <person name="Mohd Noor M.I."/>
            <person name="Ong R.C."/>
            <person name="Putra M."/>
            <person name="Sireger I.Z."/>
            <person name="Indrioko S."/>
            <person name="Kosugi Y."/>
            <person name="Izuno A."/>
            <person name="Isagi Y."/>
            <person name="Lee S.L."/>
            <person name="Shimizu K.K."/>
        </authorList>
    </citation>
    <scope>NUCLEOTIDE SEQUENCE [LARGE SCALE GENOMIC DNA]</scope>
    <source>
        <strain evidence="2">214</strain>
    </source>
</reference>
<comment type="subcellular location">
    <subcellularLocation>
        <location evidence="1">Membrane</location>
        <topology evidence="1">Single-pass type I membrane protein</topology>
    </subcellularLocation>
</comment>
<proteinExistence type="predicted"/>
<dbReference type="InterPro" id="IPR032675">
    <property type="entry name" value="LRR_dom_sf"/>
</dbReference>
<organism evidence="2 3">
    <name type="scientific">Rubroshorea leprosula</name>
    <dbReference type="NCBI Taxonomy" id="152421"/>
    <lineage>
        <taxon>Eukaryota</taxon>
        <taxon>Viridiplantae</taxon>
        <taxon>Streptophyta</taxon>
        <taxon>Embryophyta</taxon>
        <taxon>Tracheophyta</taxon>
        <taxon>Spermatophyta</taxon>
        <taxon>Magnoliopsida</taxon>
        <taxon>eudicotyledons</taxon>
        <taxon>Gunneridae</taxon>
        <taxon>Pentapetalae</taxon>
        <taxon>rosids</taxon>
        <taxon>malvids</taxon>
        <taxon>Malvales</taxon>
        <taxon>Dipterocarpaceae</taxon>
        <taxon>Rubroshorea</taxon>
    </lineage>
</organism>
<accession>A0AAV5MQE0</accession>
<evidence type="ECO:0008006" key="4">
    <source>
        <dbReference type="Google" id="ProtNLM"/>
    </source>
</evidence>
<sequence>MTGFMRNPETIWVRPPFPTIFPPLPPHPLPPHQLGHDWVHEEPRFALGSRRTQSRFGFVTNPSLLCFGFNTNLGQIWVRREPRADLGSSRTQVCSALGSTRTQVCSGFVANPGLLCSGFDANPGLLWVCHEPRSALGSARTQISFRKMYANSLIHGDSHMLFAEDRNKVLVEVSWEIAVSLSQQCKSSPFLKVRLIPREPRLLGSLRTRELDSLQTQAPGFVGNPRARFLVNPSAWVHHELASWVRCQPTLLGSLRTHELVSALNSIFQQWDIRAPPNSWNISGEPCTGTALSQDASDSPYITCNCSFDNATTCHITKLGVASLNVRGVMPEELLAFKFLTYLNLGKNYITGTLPAWIGNLSTLQYLSVIVNAFSGPIPKELGNLKELTYL</sequence>
<protein>
    <recommendedName>
        <fullName evidence="4">LRR receptor-like serine/threonine-protein kinase</fullName>
    </recommendedName>
</protein>
<evidence type="ECO:0000313" key="3">
    <source>
        <dbReference type="Proteomes" id="UP001054252"/>
    </source>
</evidence>
<dbReference type="EMBL" id="BPVZ01000397">
    <property type="protein sequence ID" value="GKV50797.1"/>
    <property type="molecule type" value="Genomic_DNA"/>
</dbReference>
<dbReference type="SUPFAM" id="SSF52058">
    <property type="entry name" value="L domain-like"/>
    <property type="match status" value="1"/>
</dbReference>